<evidence type="ECO:0000313" key="1">
    <source>
        <dbReference type="EMBL" id="WBW71249.1"/>
    </source>
</evidence>
<dbReference type="KEGG" id="som:SOMG_01121"/>
<sequence>MIMGNEFLIWQKKRSTLIVDLSENGFQSISKPKKDSEAKKVANKARKTGEDPIEAFEVFSSGL</sequence>
<dbReference type="Proteomes" id="UP001212411">
    <property type="component" value="Chromosome 1"/>
</dbReference>
<reference evidence="1 2" key="1">
    <citation type="journal article" date="2023" name="G3 (Bethesda)">
        <title>A high-quality reference genome for the fission yeast Schizosaccharomyces osmophilus.</title>
        <authorList>
            <person name="Jia G.S."/>
            <person name="Zhang W.C."/>
            <person name="Liang Y."/>
            <person name="Liu X.H."/>
            <person name="Rhind N."/>
            <person name="Pidoux A."/>
            <person name="Brysch-Herzberg M."/>
            <person name="Du L.L."/>
        </authorList>
    </citation>
    <scope>NUCLEOTIDE SEQUENCE [LARGE SCALE GENOMIC DNA]</scope>
    <source>
        <strain evidence="1 2">CBS 15793</strain>
    </source>
</reference>
<dbReference type="EMBL" id="CP115611">
    <property type="protein sequence ID" value="WBW71249.1"/>
    <property type="molecule type" value="Genomic_DNA"/>
</dbReference>
<dbReference type="AlphaFoldDB" id="A0AAE9W7H5"/>
<evidence type="ECO:0000313" key="2">
    <source>
        <dbReference type="Proteomes" id="UP001212411"/>
    </source>
</evidence>
<proteinExistence type="predicted"/>
<keyword evidence="2" id="KW-1185">Reference proteome</keyword>
<organism evidence="1 2">
    <name type="scientific">Schizosaccharomyces osmophilus</name>
    <dbReference type="NCBI Taxonomy" id="2545709"/>
    <lineage>
        <taxon>Eukaryota</taxon>
        <taxon>Fungi</taxon>
        <taxon>Dikarya</taxon>
        <taxon>Ascomycota</taxon>
        <taxon>Taphrinomycotina</taxon>
        <taxon>Schizosaccharomycetes</taxon>
        <taxon>Schizosaccharomycetales</taxon>
        <taxon>Schizosaccharomycetaceae</taxon>
        <taxon>Schizosaccharomyces</taxon>
    </lineage>
</organism>
<dbReference type="RefSeq" id="XP_056035492.1">
    <property type="nucleotide sequence ID" value="XM_056179914.1"/>
</dbReference>
<dbReference type="GeneID" id="80874603"/>
<accession>A0AAE9W7H5</accession>
<name>A0AAE9W7H5_9SCHI</name>
<gene>
    <name evidence="1" type="ORF">SOMG_01121</name>
</gene>
<protein>
    <submittedName>
        <fullName evidence="1">DNA topoisomerase</fullName>
    </submittedName>
</protein>